<organism evidence="1 2">
    <name type="scientific">Synaphobranchus kaupii</name>
    <name type="common">Kaup's arrowtooth eel</name>
    <dbReference type="NCBI Taxonomy" id="118154"/>
    <lineage>
        <taxon>Eukaryota</taxon>
        <taxon>Metazoa</taxon>
        <taxon>Chordata</taxon>
        <taxon>Craniata</taxon>
        <taxon>Vertebrata</taxon>
        <taxon>Euteleostomi</taxon>
        <taxon>Actinopterygii</taxon>
        <taxon>Neopterygii</taxon>
        <taxon>Teleostei</taxon>
        <taxon>Anguilliformes</taxon>
        <taxon>Synaphobranchidae</taxon>
        <taxon>Synaphobranchus</taxon>
    </lineage>
</organism>
<gene>
    <name evidence="1" type="ORF">SKAU_G00314380</name>
</gene>
<dbReference type="AlphaFoldDB" id="A0A9Q1IJG6"/>
<sequence length="182" mass="19234">MHWVVGVSKQCGLKGRLQASGPRAPQINPASSCHADLSQISPGFKQIATHHPQLPFSPLRATFELHFLPEPVSSSPATRTPLSASIRVSSVPPRVNSITEPELSHHALGSAERRLIDGTFGSTTEANLLESFTGLRGLVALGLPRDPGFRSTLKLPAPAASPLRIAAGVRTCRGHAACEADT</sequence>
<dbReference type="EMBL" id="JAINUF010000013">
    <property type="protein sequence ID" value="KAJ8344109.1"/>
    <property type="molecule type" value="Genomic_DNA"/>
</dbReference>
<evidence type="ECO:0000313" key="1">
    <source>
        <dbReference type="EMBL" id="KAJ8344109.1"/>
    </source>
</evidence>
<keyword evidence="2" id="KW-1185">Reference proteome</keyword>
<accession>A0A9Q1IJG6</accession>
<protein>
    <submittedName>
        <fullName evidence="1">Uncharacterized protein</fullName>
    </submittedName>
</protein>
<reference evidence="1" key="1">
    <citation type="journal article" date="2023" name="Science">
        <title>Genome structures resolve the early diversification of teleost fishes.</title>
        <authorList>
            <person name="Parey E."/>
            <person name="Louis A."/>
            <person name="Montfort J."/>
            <person name="Bouchez O."/>
            <person name="Roques C."/>
            <person name="Iampietro C."/>
            <person name="Lluch J."/>
            <person name="Castinel A."/>
            <person name="Donnadieu C."/>
            <person name="Desvignes T."/>
            <person name="Floi Bucao C."/>
            <person name="Jouanno E."/>
            <person name="Wen M."/>
            <person name="Mejri S."/>
            <person name="Dirks R."/>
            <person name="Jansen H."/>
            <person name="Henkel C."/>
            <person name="Chen W.J."/>
            <person name="Zahm M."/>
            <person name="Cabau C."/>
            <person name="Klopp C."/>
            <person name="Thompson A.W."/>
            <person name="Robinson-Rechavi M."/>
            <person name="Braasch I."/>
            <person name="Lecointre G."/>
            <person name="Bobe J."/>
            <person name="Postlethwait J.H."/>
            <person name="Berthelot C."/>
            <person name="Roest Crollius H."/>
            <person name="Guiguen Y."/>
        </authorList>
    </citation>
    <scope>NUCLEOTIDE SEQUENCE</scope>
    <source>
        <strain evidence="1">WJC10195</strain>
    </source>
</reference>
<evidence type="ECO:0000313" key="2">
    <source>
        <dbReference type="Proteomes" id="UP001152622"/>
    </source>
</evidence>
<comment type="caution">
    <text evidence="1">The sequence shown here is derived from an EMBL/GenBank/DDBJ whole genome shotgun (WGS) entry which is preliminary data.</text>
</comment>
<proteinExistence type="predicted"/>
<name>A0A9Q1IJG6_SYNKA</name>
<dbReference type="Proteomes" id="UP001152622">
    <property type="component" value="Chromosome 13"/>
</dbReference>